<dbReference type="InterPro" id="IPR036188">
    <property type="entry name" value="FAD/NAD-bd_sf"/>
</dbReference>
<name>A0A382ISR8_9ZZZZ</name>
<dbReference type="SUPFAM" id="SSF51905">
    <property type="entry name" value="FAD/NAD(P)-binding domain"/>
    <property type="match status" value="1"/>
</dbReference>
<dbReference type="EMBL" id="UINC01068800">
    <property type="protein sequence ID" value="SVC01681.1"/>
    <property type="molecule type" value="Genomic_DNA"/>
</dbReference>
<dbReference type="AlphaFoldDB" id="A0A382ISR8"/>
<protein>
    <submittedName>
        <fullName evidence="1">Uncharacterized protein</fullName>
    </submittedName>
</protein>
<accession>A0A382ISR8</accession>
<feature type="non-terminal residue" evidence="1">
    <location>
        <position position="46"/>
    </location>
</feature>
<sequence>MKYSAFSLLRNGFDRDSRWSSILPSVTLKDRYDIIIVGGGAHGLAC</sequence>
<organism evidence="1">
    <name type="scientific">marine metagenome</name>
    <dbReference type="NCBI Taxonomy" id="408172"/>
    <lineage>
        <taxon>unclassified sequences</taxon>
        <taxon>metagenomes</taxon>
        <taxon>ecological metagenomes</taxon>
    </lineage>
</organism>
<evidence type="ECO:0000313" key="1">
    <source>
        <dbReference type="EMBL" id="SVC01681.1"/>
    </source>
</evidence>
<reference evidence="1" key="1">
    <citation type="submission" date="2018-05" db="EMBL/GenBank/DDBJ databases">
        <authorList>
            <person name="Lanie J.A."/>
            <person name="Ng W.-L."/>
            <person name="Kazmierczak K.M."/>
            <person name="Andrzejewski T.M."/>
            <person name="Davidsen T.M."/>
            <person name="Wayne K.J."/>
            <person name="Tettelin H."/>
            <person name="Glass J.I."/>
            <person name="Rusch D."/>
            <person name="Podicherti R."/>
            <person name="Tsui H.-C.T."/>
            <person name="Winkler M.E."/>
        </authorList>
    </citation>
    <scope>NUCLEOTIDE SEQUENCE</scope>
</reference>
<gene>
    <name evidence="1" type="ORF">METZ01_LOCUS254535</name>
</gene>
<proteinExistence type="predicted"/>